<dbReference type="AlphaFoldDB" id="A0A819WT69"/>
<gene>
    <name evidence="2" type="ORF">UJA718_LOCUS2060</name>
</gene>
<sequence>MNYLLIILLISCIIVDFNEHDHDISAANGFYTTTNQHFGAGTILNSSKFILYQNEKSNLIILPPLIHHSYPSNFSSLYKNIVLLSCSSDSYTALYCYYLPYVALAWRRIGFEPFIFLVGSESIFKKMLLINLLKNDLKMNYFFVNVDRSRSISTSQIIRLFGGFISYGYNTTKDLFILVADADLLPISRHRFEIHTNHTNYILAVNAYCCPDEDFSYEKYYHIHYYPMSYVGMRQSLWQMIFSPLENCRLSANITVDMMECCLRKKMNVTLPKNVLKRTIQWDTDQKLLSLLILQAQHSHNTYVDKRKLGYRLNPSENFLSFEFDSILLYDDIHLPNTSDHIIFKNETWLVFRKIFSHLFSKETIQLLSQYHYQTVADARANNNTNNRSQIHIVS</sequence>
<organism evidence="2 3">
    <name type="scientific">Rotaria socialis</name>
    <dbReference type="NCBI Taxonomy" id="392032"/>
    <lineage>
        <taxon>Eukaryota</taxon>
        <taxon>Metazoa</taxon>
        <taxon>Spiralia</taxon>
        <taxon>Gnathifera</taxon>
        <taxon>Rotifera</taxon>
        <taxon>Eurotatoria</taxon>
        <taxon>Bdelloidea</taxon>
        <taxon>Philodinida</taxon>
        <taxon>Philodinidae</taxon>
        <taxon>Rotaria</taxon>
    </lineage>
</organism>
<feature type="chain" id="PRO_5032802606" evidence="1">
    <location>
        <begin position="21"/>
        <end position="395"/>
    </location>
</feature>
<feature type="signal peptide" evidence="1">
    <location>
        <begin position="1"/>
        <end position="20"/>
    </location>
</feature>
<keyword evidence="1" id="KW-0732">Signal</keyword>
<dbReference type="Proteomes" id="UP000663873">
    <property type="component" value="Unassembled WGS sequence"/>
</dbReference>
<evidence type="ECO:0000256" key="1">
    <source>
        <dbReference type="SAM" id="SignalP"/>
    </source>
</evidence>
<protein>
    <submittedName>
        <fullName evidence="2">Uncharacterized protein</fullName>
    </submittedName>
</protein>
<evidence type="ECO:0000313" key="2">
    <source>
        <dbReference type="EMBL" id="CAF4128534.1"/>
    </source>
</evidence>
<dbReference type="EMBL" id="CAJOBP010000133">
    <property type="protein sequence ID" value="CAF4128534.1"/>
    <property type="molecule type" value="Genomic_DNA"/>
</dbReference>
<keyword evidence="3" id="KW-1185">Reference proteome</keyword>
<evidence type="ECO:0000313" key="3">
    <source>
        <dbReference type="Proteomes" id="UP000663873"/>
    </source>
</evidence>
<accession>A0A819WT69</accession>
<reference evidence="2" key="1">
    <citation type="submission" date="2021-02" db="EMBL/GenBank/DDBJ databases">
        <authorList>
            <person name="Nowell W R."/>
        </authorList>
    </citation>
    <scope>NUCLEOTIDE SEQUENCE</scope>
</reference>
<comment type="caution">
    <text evidence="2">The sequence shown here is derived from an EMBL/GenBank/DDBJ whole genome shotgun (WGS) entry which is preliminary data.</text>
</comment>
<proteinExistence type="predicted"/>
<name>A0A819WT69_9BILA</name>